<evidence type="ECO:0000256" key="1">
    <source>
        <dbReference type="SAM" id="MobiDB-lite"/>
    </source>
</evidence>
<dbReference type="InterPro" id="IPR013642">
    <property type="entry name" value="CLCA_N"/>
</dbReference>
<name>A0A423TWA9_PENVA</name>
<accession>A0A423TWA9</accession>
<reference evidence="3 4" key="1">
    <citation type="submission" date="2018-04" db="EMBL/GenBank/DDBJ databases">
        <authorList>
            <person name="Zhang X."/>
            <person name="Yuan J."/>
            <person name="Li F."/>
            <person name="Xiang J."/>
        </authorList>
    </citation>
    <scope>NUCLEOTIDE SEQUENCE [LARGE SCALE GENOMIC DNA]</scope>
    <source>
        <tissue evidence="3">Muscle</tissue>
    </source>
</reference>
<evidence type="ECO:0000313" key="4">
    <source>
        <dbReference type="Proteomes" id="UP000283509"/>
    </source>
</evidence>
<comment type="caution">
    <text evidence="3">The sequence shown here is derived from an EMBL/GenBank/DDBJ whole genome shotgun (WGS) entry which is preliminary data.</text>
</comment>
<proteinExistence type="predicted"/>
<dbReference type="STRING" id="6689.A0A423TWA9"/>
<sequence length="284" mass="32355">MEDKRHPHTPPASRPQDTLPLTSPPPRSPGQATLKDHLLLLSLLQDAIKKASEVLFTATRSRAFFRDVRIVIPKSWSNTDTDEESELRIDNPNPVYENQPYTRQPGECGDPGEFIHMTPAYLKEQVYSYYYGPPAKVLVMEWARLRWGVYDEIGYSGDPKYPIFFSLPREVADGRTDVQNQVVYQVNVCTDTYLNGKERMWFDESMRCTYTHEGLPDGDCVFFPDANQTATSSLMSFPSLAIRWSNSATTTRTTASPRPSRNDRCDGQSVWEVMLQHSDFKGNA</sequence>
<reference evidence="3 4" key="2">
    <citation type="submission" date="2019-01" db="EMBL/GenBank/DDBJ databases">
        <title>The decoding of complex shrimp genome reveals the adaptation for benthos swimmer, frequently molting mechanism and breeding impact on genome.</title>
        <authorList>
            <person name="Sun Y."/>
            <person name="Gao Y."/>
            <person name="Yu Y."/>
        </authorList>
    </citation>
    <scope>NUCLEOTIDE SEQUENCE [LARGE SCALE GENOMIC DNA]</scope>
    <source>
        <tissue evidence="3">Muscle</tissue>
    </source>
</reference>
<dbReference type="Proteomes" id="UP000283509">
    <property type="component" value="Unassembled WGS sequence"/>
</dbReference>
<evidence type="ECO:0000259" key="2">
    <source>
        <dbReference type="Pfam" id="PF08434"/>
    </source>
</evidence>
<organism evidence="3 4">
    <name type="scientific">Penaeus vannamei</name>
    <name type="common">Whiteleg shrimp</name>
    <name type="synonym">Litopenaeus vannamei</name>
    <dbReference type="NCBI Taxonomy" id="6689"/>
    <lineage>
        <taxon>Eukaryota</taxon>
        <taxon>Metazoa</taxon>
        <taxon>Ecdysozoa</taxon>
        <taxon>Arthropoda</taxon>
        <taxon>Crustacea</taxon>
        <taxon>Multicrustacea</taxon>
        <taxon>Malacostraca</taxon>
        <taxon>Eumalacostraca</taxon>
        <taxon>Eucarida</taxon>
        <taxon>Decapoda</taxon>
        <taxon>Dendrobranchiata</taxon>
        <taxon>Penaeoidea</taxon>
        <taxon>Penaeidae</taxon>
        <taxon>Penaeus</taxon>
    </lineage>
</organism>
<dbReference type="AlphaFoldDB" id="A0A423TWA9"/>
<protein>
    <recommendedName>
        <fullName evidence="2">Calcium-activated chloride channel N-terminal domain-containing protein</fullName>
    </recommendedName>
</protein>
<dbReference type="Pfam" id="PF08434">
    <property type="entry name" value="CLCA"/>
    <property type="match status" value="1"/>
</dbReference>
<dbReference type="OrthoDB" id="687730at2759"/>
<feature type="region of interest" description="Disordered" evidence="1">
    <location>
        <begin position="1"/>
        <end position="32"/>
    </location>
</feature>
<feature type="domain" description="Calcium-activated chloride channel N-terminal" evidence="2">
    <location>
        <begin position="40"/>
        <end position="281"/>
    </location>
</feature>
<evidence type="ECO:0000313" key="3">
    <source>
        <dbReference type="EMBL" id="ROT80735.1"/>
    </source>
</evidence>
<gene>
    <name evidence="3" type="ORF">C7M84_000515</name>
</gene>
<dbReference type="EMBL" id="QCYY01001076">
    <property type="protein sequence ID" value="ROT80735.1"/>
    <property type="molecule type" value="Genomic_DNA"/>
</dbReference>
<keyword evidence="4" id="KW-1185">Reference proteome</keyword>